<evidence type="ECO:0000313" key="2">
    <source>
        <dbReference type="EMBL" id="PZX29425.1"/>
    </source>
</evidence>
<dbReference type="EMBL" id="QKZN01000004">
    <property type="protein sequence ID" value="PZX29425.1"/>
    <property type="molecule type" value="Genomic_DNA"/>
</dbReference>
<dbReference type="AlphaFoldDB" id="A0A2W7PS39"/>
<proteinExistence type="predicted"/>
<feature type="region of interest" description="Disordered" evidence="1">
    <location>
        <begin position="326"/>
        <end position="353"/>
    </location>
</feature>
<name>A0A2W7PS39_9BURK</name>
<accession>A0A2W7PS39</accession>
<evidence type="ECO:0000256" key="1">
    <source>
        <dbReference type="SAM" id="MobiDB-lite"/>
    </source>
</evidence>
<organism evidence="2 3">
    <name type="scientific">Cupriavidus phytorum</name>
    <dbReference type="NCBI Taxonomy" id="3024399"/>
    <lineage>
        <taxon>Bacteria</taxon>
        <taxon>Pseudomonadati</taxon>
        <taxon>Pseudomonadota</taxon>
        <taxon>Betaproteobacteria</taxon>
        <taxon>Burkholderiales</taxon>
        <taxon>Burkholderiaceae</taxon>
        <taxon>Cupriavidus</taxon>
    </lineage>
</organism>
<reference evidence="2" key="1">
    <citation type="submission" date="2018-06" db="EMBL/GenBank/DDBJ databases">
        <title>Genomic Encyclopedia of Type Strains, Phase IV (KMG-V): Genome sequencing to study the core and pangenomes of soil and plant-associated prokaryotes.</title>
        <authorList>
            <person name="Whitman W."/>
        </authorList>
    </citation>
    <scope>NUCLEOTIDE SEQUENCE [LARGE SCALE GENOMIC DNA]</scope>
    <source>
        <strain evidence="2">MLR2-44</strain>
    </source>
</reference>
<sequence length="462" mass="50255">MNRFDPSNKHEDGMAPNVDGEWVRYSDHVDAMKRVANHSAAAAEMVASQSAEPVALDGHICEHCGEGHTVVTLAHGVFSSNCDMCSADCDYFMVERLNQLIAATGAKGLTSQRVEEIAKAYFHQDGTELGDMKTAIRVAVREALAQSAPAATAPSASPDSDDINPVELIGAEFQKCHAKEAHPRDVDVLLDALNCTLAEHGFKVVDLEDDDEPSASPETMVHYGGGETPISFEDGASPAALTDEQIFALWDEVHFQTSRLPIWANRYRQQTINFARALLAASPVAPISKGEMKCLKQSNVTLLPSVAPITSDKPNSEDASHCTFTGHANSTAGRGIHTEEGESQSYRTSDGMPKERAVLEREWRQMRDSLAAQPPAAAEADKEPDMLWAYDDPESPPSSTAQDFAESFASQGMMAGDESIVRVQCAKSLPDRKMLIRVSKDPEAKNWLHWEWIDAAMGKEGS</sequence>
<dbReference type="Proteomes" id="UP000249638">
    <property type="component" value="Unassembled WGS sequence"/>
</dbReference>
<evidence type="ECO:0000313" key="3">
    <source>
        <dbReference type="Proteomes" id="UP000249638"/>
    </source>
</evidence>
<protein>
    <submittedName>
        <fullName evidence="2">Uncharacterized protein</fullName>
    </submittedName>
</protein>
<gene>
    <name evidence="2" type="ORF">C7416_104430</name>
</gene>
<keyword evidence="3" id="KW-1185">Reference proteome</keyword>
<comment type="caution">
    <text evidence="2">The sequence shown here is derived from an EMBL/GenBank/DDBJ whole genome shotgun (WGS) entry which is preliminary data.</text>
</comment>